<sequence>MPHDEDREVGRSIVGAMMREHLAAGGATVGDLQVSLEQATLAAVRAAAEEPATHGRPDRALVHGLEDRDGRRGDEAGRRLGRAGVVVHDGPRRWGRCRADLDPDGSFEKARYAPCGAMSLRPATVCDGNRRLSRSRGMSGSNGPDGAMEEEPNDETNNPDGRSPGRRDGRSGVCADRDRPQADTAPPAQAEAVTPVPGEGSEPPRPRRYATSWGRCAT</sequence>
<reference evidence="2 3" key="1">
    <citation type="submission" date="2013-02" db="EMBL/GenBank/DDBJ databases">
        <authorList>
            <person name="Fiebig A."/>
            <person name="Goeker M."/>
            <person name="Klenk H.-P.P."/>
        </authorList>
    </citation>
    <scope>NUCLEOTIDE SEQUENCE [LARGE SCALE GENOMIC DNA]</scope>
    <source>
        <strain evidence="2 3">DSM 19309</strain>
    </source>
</reference>
<dbReference type="STRING" id="442562.Rumeso_02969"/>
<feature type="compositionally biased region" description="Basic and acidic residues" evidence="1">
    <location>
        <begin position="47"/>
        <end position="78"/>
    </location>
</feature>
<dbReference type="EMBL" id="AOSK01000080">
    <property type="protein sequence ID" value="EYD75486.1"/>
    <property type="molecule type" value="Genomic_DNA"/>
</dbReference>
<feature type="region of interest" description="Disordered" evidence="1">
    <location>
        <begin position="47"/>
        <end position="83"/>
    </location>
</feature>
<evidence type="ECO:0000313" key="3">
    <source>
        <dbReference type="Proteomes" id="UP000019666"/>
    </source>
</evidence>
<dbReference type="Proteomes" id="UP000019666">
    <property type="component" value="Unassembled WGS sequence"/>
</dbReference>
<feature type="compositionally biased region" description="Basic and acidic residues" evidence="1">
    <location>
        <begin position="163"/>
        <end position="181"/>
    </location>
</feature>
<accession>A0A017HMB4</accession>
<protein>
    <submittedName>
        <fullName evidence="2">Uncharacterized protein</fullName>
    </submittedName>
</protein>
<dbReference type="HOGENOM" id="CLU_1266120_0_0_5"/>
<keyword evidence="3" id="KW-1185">Reference proteome</keyword>
<organism evidence="2 3">
    <name type="scientific">Rubellimicrobium mesophilum DSM 19309</name>
    <dbReference type="NCBI Taxonomy" id="442562"/>
    <lineage>
        <taxon>Bacteria</taxon>
        <taxon>Pseudomonadati</taxon>
        <taxon>Pseudomonadota</taxon>
        <taxon>Alphaproteobacteria</taxon>
        <taxon>Rhodobacterales</taxon>
        <taxon>Roseobacteraceae</taxon>
        <taxon>Rubellimicrobium</taxon>
    </lineage>
</organism>
<feature type="region of interest" description="Disordered" evidence="1">
    <location>
        <begin position="120"/>
        <end position="218"/>
    </location>
</feature>
<proteinExistence type="predicted"/>
<comment type="caution">
    <text evidence="2">The sequence shown here is derived from an EMBL/GenBank/DDBJ whole genome shotgun (WGS) entry which is preliminary data.</text>
</comment>
<evidence type="ECO:0000256" key="1">
    <source>
        <dbReference type="SAM" id="MobiDB-lite"/>
    </source>
</evidence>
<gene>
    <name evidence="2" type="ORF">Rumeso_02969</name>
</gene>
<dbReference type="AlphaFoldDB" id="A0A017HMB4"/>
<name>A0A017HMB4_9RHOB</name>
<evidence type="ECO:0000313" key="2">
    <source>
        <dbReference type="EMBL" id="EYD75486.1"/>
    </source>
</evidence>